<reference evidence="2" key="1">
    <citation type="journal article" date="2020" name="Fungal Divers.">
        <title>Resolving the Mortierellaceae phylogeny through synthesis of multi-gene phylogenetics and phylogenomics.</title>
        <authorList>
            <person name="Vandepol N."/>
            <person name="Liber J."/>
            <person name="Desiro A."/>
            <person name="Na H."/>
            <person name="Kennedy M."/>
            <person name="Barry K."/>
            <person name="Grigoriev I.V."/>
            <person name="Miller A.N."/>
            <person name="O'Donnell K."/>
            <person name="Stajich J.E."/>
            <person name="Bonito G."/>
        </authorList>
    </citation>
    <scope>NUCLEOTIDE SEQUENCE</scope>
    <source>
        <strain evidence="2">NRRL 2591</strain>
    </source>
</reference>
<name>A0A9P6JWP1_9FUNG</name>
<proteinExistence type="predicted"/>
<dbReference type="Proteomes" id="UP000723463">
    <property type="component" value="Unassembled WGS sequence"/>
</dbReference>
<organism evidence="2 3">
    <name type="scientific">Mortierella hygrophila</name>
    <dbReference type="NCBI Taxonomy" id="979708"/>
    <lineage>
        <taxon>Eukaryota</taxon>
        <taxon>Fungi</taxon>
        <taxon>Fungi incertae sedis</taxon>
        <taxon>Mucoromycota</taxon>
        <taxon>Mortierellomycotina</taxon>
        <taxon>Mortierellomycetes</taxon>
        <taxon>Mortierellales</taxon>
        <taxon>Mortierellaceae</taxon>
        <taxon>Mortierella</taxon>
    </lineage>
</organism>
<keyword evidence="3" id="KW-1185">Reference proteome</keyword>
<evidence type="ECO:0000256" key="1">
    <source>
        <dbReference type="SAM" id="SignalP"/>
    </source>
</evidence>
<comment type="caution">
    <text evidence="2">The sequence shown here is derived from an EMBL/GenBank/DDBJ whole genome shotgun (WGS) entry which is preliminary data.</text>
</comment>
<accession>A0A9P6JWP1</accession>
<feature type="chain" id="PRO_5040511799" evidence="1">
    <location>
        <begin position="26"/>
        <end position="374"/>
    </location>
</feature>
<dbReference type="EMBL" id="JAAAXW010000768">
    <property type="protein sequence ID" value="KAF9536371.1"/>
    <property type="molecule type" value="Genomic_DNA"/>
</dbReference>
<evidence type="ECO:0000313" key="3">
    <source>
        <dbReference type="Proteomes" id="UP000723463"/>
    </source>
</evidence>
<feature type="signal peptide" evidence="1">
    <location>
        <begin position="1"/>
        <end position="25"/>
    </location>
</feature>
<gene>
    <name evidence="2" type="ORF">EC957_011202</name>
</gene>
<sequence length="374" mass="44133">MSKTLFFRKRLQLKVLISLLSSLHSAPELRFTRPDKIVEDPIPPLSDKVPLPELKYFTHDFANQGMGHKFSELLMGIYFAKRNRLQYVFNEKTFVHNFRQADLEWLGDLIRQRYPVPQELATKLNGQAFEMDLNLWIPVYNYRDTTANTYAQMNEFELRRPLLGFGGRNSYNCPEDNPRPDPNCFKADFSFFNATRDIRDLLQANESAVQGQGQHKVEQVERLAIHIRLGDITISEQPKTYVRIIEGMRRKLSISLPTNRVHFIYYQPSVWSWSNWKRLRDIKRALPDAQYHNVESTEETIRFLIASKYLMTSGSSLSFVAAYFCPNCHVISTMPKEHMHIGMEMTEDNYNHNFYYMDEWVPFIQYYSYKDESN</sequence>
<dbReference type="AlphaFoldDB" id="A0A9P6JWP1"/>
<evidence type="ECO:0000313" key="2">
    <source>
        <dbReference type="EMBL" id="KAF9536371.1"/>
    </source>
</evidence>
<keyword evidence="1" id="KW-0732">Signal</keyword>
<protein>
    <submittedName>
        <fullName evidence="2">Uncharacterized protein</fullName>
    </submittedName>
</protein>